<dbReference type="EMBL" id="JMCB01000018">
    <property type="protein sequence ID" value="KFE63204.1"/>
    <property type="molecule type" value="Genomic_DNA"/>
</dbReference>
<organism evidence="2 3">
    <name type="scientific">Hyalangium minutum</name>
    <dbReference type="NCBI Taxonomy" id="394096"/>
    <lineage>
        <taxon>Bacteria</taxon>
        <taxon>Pseudomonadati</taxon>
        <taxon>Myxococcota</taxon>
        <taxon>Myxococcia</taxon>
        <taxon>Myxococcales</taxon>
        <taxon>Cystobacterineae</taxon>
        <taxon>Archangiaceae</taxon>
        <taxon>Hyalangium</taxon>
    </lineage>
</organism>
<feature type="region of interest" description="Disordered" evidence="1">
    <location>
        <begin position="121"/>
        <end position="200"/>
    </location>
</feature>
<keyword evidence="3" id="KW-1185">Reference proteome</keyword>
<evidence type="ECO:0000313" key="2">
    <source>
        <dbReference type="EMBL" id="KFE63204.1"/>
    </source>
</evidence>
<evidence type="ECO:0000313" key="3">
    <source>
        <dbReference type="Proteomes" id="UP000028725"/>
    </source>
</evidence>
<feature type="compositionally biased region" description="Low complexity" evidence="1">
    <location>
        <begin position="174"/>
        <end position="191"/>
    </location>
</feature>
<dbReference type="AlphaFoldDB" id="A0A085W691"/>
<dbReference type="Proteomes" id="UP000028725">
    <property type="component" value="Unassembled WGS sequence"/>
</dbReference>
<evidence type="ECO:0000256" key="1">
    <source>
        <dbReference type="SAM" id="MobiDB-lite"/>
    </source>
</evidence>
<gene>
    <name evidence="2" type="ORF">DB31_2797</name>
</gene>
<feature type="compositionally biased region" description="Low complexity" evidence="1">
    <location>
        <begin position="142"/>
        <end position="152"/>
    </location>
</feature>
<reference evidence="2 3" key="1">
    <citation type="submission" date="2014-04" db="EMBL/GenBank/DDBJ databases">
        <title>Genome assembly of Hyalangium minutum DSM 14724.</title>
        <authorList>
            <person name="Sharma G."/>
            <person name="Subramanian S."/>
        </authorList>
    </citation>
    <scope>NUCLEOTIDE SEQUENCE [LARGE SCALE GENOMIC DNA]</scope>
    <source>
        <strain evidence="2 3">DSM 14724</strain>
    </source>
</reference>
<proteinExistence type="predicted"/>
<comment type="caution">
    <text evidence="2">The sequence shown here is derived from an EMBL/GenBank/DDBJ whole genome shotgun (WGS) entry which is preliminary data.</text>
</comment>
<accession>A0A085W691</accession>
<sequence>MSSAAPADEVPSIKVPQLLGVKATPVGVQDTLYRLDGTTVRALAIATQDFFSSSGQGKECWQNAGGHRYELFQQEGITFVHISADLVNCWQEFAPMDYGVTYAISAEGRILRRISSGEPDDPYRLPVLDSGGATVPQDKDLSGMLGSTSGSSHIAIPLSWLDGGSPPPRGAFVPSSSIPDGGPRPDGGLPSEAGSSPLIP</sequence>
<protein>
    <submittedName>
        <fullName evidence="2">Uncharacterized protein</fullName>
    </submittedName>
</protein>
<name>A0A085W691_9BACT</name>